<proteinExistence type="inferred from homology"/>
<keyword evidence="2 5" id="KW-0805">Transcription regulation</keyword>
<keyword evidence="3 5" id="KW-0346">Stress response</keyword>
<evidence type="ECO:0000256" key="1">
    <source>
        <dbReference type="ARBA" id="ARBA00022491"/>
    </source>
</evidence>
<dbReference type="Pfam" id="PF01628">
    <property type="entry name" value="HrcA"/>
    <property type="match status" value="1"/>
</dbReference>
<dbReference type="EMBL" id="LWQT01000066">
    <property type="protein sequence ID" value="OAN49106.1"/>
    <property type="molecule type" value="Genomic_DNA"/>
</dbReference>
<dbReference type="Gene3D" id="3.30.450.40">
    <property type="match status" value="1"/>
</dbReference>
<comment type="caution">
    <text evidence="7">The sequence shown here is derived from an EMBL/GenBank/DDBJ whole genome shotgun (WGS) entry which is preliminary data.</text>
</comment>
<dbReference type="InterPro" id="IPR036388">
    <property type="entry name" value="WH-like_DNA-bd_sf"/>
</dbReference>
<dbReference type="GO" id="GO:0003677">
    <property type="term" value="F:DNA binding"/>
    <property type="evidence" value="ECO:0007669"/>
    <property type="project" value="InterPro"/>
</dbReference>
<keyword evidence="4 5" id="KW-0804">Transcription</keyword>
<evidence type="ECO:0000256" key="4">
    <source>
        <dbReference type="ARBA" id="ARBA00023163"/>
    </source>
</evidence>
<dbReference type="PIRSF" id="PIRSF005485">
    <property type="entry name" value="HrcA"/>
    <property type="match status" value="1"/>
</dbReference>
<dbReference type="SUPFAM" id="SSF46785">
    <property type="entry name" value="Winged helix' DNA-binding domain"/>
    <property type="match status" value="1"/>
</dbReference>
<organism evidence="7 8">
    <name type="scientific">Paramagnetospirillum marisnigri</name>
    <dbReference type="NCBI Taxonomy" id="1285242"/>
    <lineage>
        <taxon>Bacteria</taxon>
        <taxon>Pseudomonadati</taxon>
        <taxon>Pseudomonadota</taxon>
        <taxon>Alphaproteobacteria</taxon>
        <taxon>Rhodospirillales</taxon>
        <taxon>Magnetospirillaceae</taxon>
        <taxon>Paramagnetospirillum</taxon>
    </lineage>
</organism>
<dbReference type="GO" id="GO:0045892">
    <property type="term" value="P:negative regulation of DNA-templated transcription"/>
    <property type="evidence" value="ECO:0007669"/>
    <property type="project" value="UniProtKB-UniRule"/>
</dbReference>
<dbReference type="HAMAP" id="MF_00081">
    <property type="entry name" value="HrcA"/>
    <property type="match status" value="1"/>
</dbReference>
<dbReference type="InterPro" id="IPR036390">
    <property type="entry name" value="WH_DNA-bd_sf"/>
</dbReference>
<evidence type="ECO:0000256" key="3">
    <source>
        <dbReference type="ARBA" id="ARBA00023016"/>
    </source>
</evidence>
<keyword evidence="1 5" id="KW-0678">Repressor</keyword>
<dbReference type="InterPro" id="IPR023120">
    <property type="entry name" value="WHTH_transcript_rep_HrcA_IDD"/>
</dbReference>
<name>A0A178MKA2_9PROT</name>
<dbReference type="InterPro" id="IPR029016">
    <property type="entry name" value="GAF-like_dom_sf"/>
</dbReference>
<evidence type="ECO:0000259" key="6">
    <source>
        <dbReference type="Pfam" id="PF01628"/>
    </source>
</evidence>
<dbReference type="Gene3D" id="3.30.390.60">
    <property type="entry name" value="Heat-inducible transcription repressor hrca homolog, domain 3"/>
    <property type="match status" value="1"/>
</dbReference>
<evidence type="ECO:0000313" key="7">
    <source>
        <dbReference type="EMBL" id="OAN49106.1"/>
    </source>
</evidence>
<evidence type="ECO:0000256" key="2">
    <source>
        <dbReference type="ARBA" id="ARBA00023015"/>
    </source>
</evidence>
<evidence type="ECO:0000313" key="8">
    <source>
        <dbReference type="Proteomes" id="UP000078428"/>
    </source>
</evidence>
<dbReference type="Proteomes" id="UP000078428">
    <property type="component" value="Unassembled WGS sequence"/>
</dbReference>
<dbReference type="NCBIfam" id="TIGR00331">
    <property type="entry name" value="hrcA"/>
    <property type="match status" value="1"/>
</dbReference>
<dbReference type="SUPFAM" id="SSF55781">
    <property type="entry name" value="GAF domain-like"/>
    <property type="match status" value="1"/>
</dbReference>
<dbReference type="InterPro" id="IPR021153">
    <property type="entry name" value="HrcA_C"/>
</dbReference>
<accession>A0A178MKA2</accession>
<comment type="function">
    <text evidence="5">Negative regulator of class I heat shock genes (grpE-dnaK-dnaJ and groELS operons). Prevents heat-shock induction of these operons.</text>
</comment>
<dbReference type="OrthoDB" id="9783139at2"/>
<dbReference type="Gene3D" id="1.10.10.10">
    <property type="entry name" value="Winged helix-like DNA-binding domain superfamily/Winged helix DNA-binding domain"/>
    <property type="match status" value="1"/>
</dbReference>
<dbReference type="PANTHER" id="PTHR34824:SF1">
    <property type="entry name" value="HEAT-INDUCIBLE TRANSCRIPTION REPRESSOR HRCA"/>
    <property type="match status" value="1"/>
</dbReference>
<dbReference type="STRING" id="1285242.A6A04_03015"/>
<evidence type="ECO:0000256" key="5">
    <source>
        <dbReference type="HAMAP-Rule" id="MF_00081"/>
    </source>
</evidence>
<feature type="domain" description="Heat-inducible transcription repressor HrcA C-terminal" evidence="6">
    <location>
        <begin position="113"/>
        <end position="335"/>
    </location>
</feature>
<gene>
    <name evidence="5 7" type="primary">hrcA</name>
    <name evidence="7" type="ORF">A6A04_03015</name>
</gene>
<dbReference type="InterPro" id="IPR002571">
    <property type="entry name" value="HrcA"/>
</dbReference>
<keyword evidence="8" id="KW-1185">Reference proteome</keyword>
<dbReference type="PANTHER" id="PTHR34824">
    <property type="entry name" value="HEAT-INDUCIBLE TRANSCRIPTION REPRESSOR HRCA"/>
    <property type="match status" value="1"/>
</dbReference>
<reference evidence="7 8" key="1">
    <citation type="submission" date="2016-04" db="EMBL/GenBank/DDBJ databases">
        <title>Draft genome sequence of freshwater magnetotactic bacteria Magnetospirillum marisnigri SP-1 and Magnetospirillum moscoviense BB-1.</title>
        <authorList>
            <person name="Koziaeva V."/>
            <person name="Dziuba M.V."/>
            <person name="Ivanov T.M."/>
            <person name="Kuznetsov B."/>
            <person name="Grouzdev D.S."/>
        </authorList>
    </citation>
    <scope>NUCLEOTIDE SEQUENCE [LARGE SCALE GENOMIC DNA]</scope>
    <source>
        <strain evidence="7 8">SP-1</strain>
    </source>
</reference>
<dbReference type="AlphaFoldDB" id="A0A178MKA2"/>
<comment type="similarity">
    <text evidence="5">Belongs to the HrcA family.</text>
</comment>
<protein>
    <recommendedName>
        <fullName evidence="5">Heat-inducible transcription repressor HrcA</fullName>
    </recommendedName>
</protein>
<dbReference type="RefSeq" id="WP_068493412.1">
    <property type="nucleotide sequence ID" value="NZ_LWQT01000066.1"/>
</dbReference>
<sequence>MRGKSPVITELNDRSREIFRHIVEAYVATGEPIGSRTLSRRLTVSLSPATIRNVMADLEDFGLLYAPHTSAGRLPTQAGMRLFVNGLLEVGRMAEEERSAIDVQCRAVGKSMEQAMTEALSALSGLSRCAGVVLAPKIQRTLKHVEFVWLGRNRALVVLVTEDGMVENRILDLPDGVEMSTLVEAGNYLNARLAGRSLDEVKDEIATELEQQRSLLDSLTKRVVEAGLATWAGGESQSALIVRGQSHLLEDVTAVEDLERIRALFEALETSEQFLRLVDMTQTADGVQIFIGAENDLFGVTGCSMIVAPYRDSRERIVGAIGVIGPQRINYARIIPMVDYTAKVIGRLIGQP</sequence>